<evidence type="ECO:0000259" key="12">
    <source>
        <dbReference type="PROSITE" id="PS50848"/>
    </source>
</evidence>
<dbReference type="GO" id="GO:0120020">
    <property type="term" value="F:cholesterol transfer activity"/>
    <property type="evidence" value="ECO:0007669"/>
    <property type="project" value="InterPro"/>
</dbReference>
<gene>
    <name evidence="13" type="primary">LOC109312492</name>
</gene>
<evidence type="ECO:0000256" key="5">
    <source>
        <dbReference type="ARBA" id="ARBA00022448"/>
    </source>
</evidence>
<sequence>MLPATFKLCCGISHEHLRRITAFMNNSFVVNPAAGTQEFGTGISSDWFSSTELSYVNQGEVTLHRAMEILQQQNGWQMETKQGNGDAVLSTVIPQLGKVFRMDGVLAVPMDQLYHELFESLERMPEWNPTLSQVKILQRIGKDTLLTHEIASQSPGNLVGQRDFVNIRRCWKQETAVSGIQHFGGKDRTGREIWAEATLSCIVLQPLEENPMQTRFTWLLSMDLKGWIPKSVINYVLPQSQADFIKHLRQHLSISAWP</sequence>
<dbReference type="GO" id="GO:0032367">
    <property type="term" value="P:intracellular cholesterol transport"/>
    <property type="evidence" value="ECO:0007669"/>
    <property type="project" value="TreeGrafter"/>
</dbReference>
<dbReference type="GO" id="GO:0008203">
    <property type="term" value="P:cholesterol metabolic process"/>
    <property type="evidence" value="ECO:0007669"/>
    <property type="project" value="UniProtKB-UniPathway"/>
</dbReference>
<comment type="pathway">
    <text evidence="2">Steroid metabolism; cholesterol metabolism.</text>
</comment>
<accession>A0A7M4ES77</accession>
<dbReference type="PRINTS" id="PR00978">
    <property type="entry name" value="STARPROTEIN"/>
</dbReference>
<comment type="subcellular location">
    <subcellularLocation>
        <location evidence="1">Mitochondrion</location>
    </subcellularLocation>
</comment>
<dbReference type="GO" id="GO:0015485">
    <property type="term" value="F:cholesterol binding"/>
    <property type="evidence" value="ECO:0007669"/>
    <property type="project" value="InterPro"/>
</dbReference>
<evidence type="ECO:0000256" key="2">
    <source>
        <dbReference type="ARBA" id="ARBA00004731"/>
    </source>
</evidence>
<evidence type="ECO:0000256" key="11">
    <source>
        <dbReference type="ARBA" id="ARBA00032620"/>
    </source>
</evidence>
<dbReference type="GeneTree" id="ENSGT00940000165645"/>
<reference evidence="13" key="2">
    <citation type="submission" date="2025-09" db="UniProtKB">
        <authorList>
            <consortium name="Ensembl"/>
        </authorList>
    </citation>
    <scope>IDENTIFICATION</scope>
</reference>
<dbReference type="InterPro" id="IPR000799">
    <property type="entry name" value="StAR-like"/>
</dbReference>
<dbReference type="Gene3D" id="3.30.530.20">
    <property type="match status" value="1"/>
</dbReference>
<evidence type="ECO:0000313" key="13">
    <source>
        <dbReference type="Ensembl" id="ENSCPRP00005013075.1"/>
    </source>
</evidence>
<keyword evidence="9" id="KW-0496">Mitochondrion</keyword>
<dbReference type="Ensembl" id="ENSCPRT00005015376.1">
    <property type="protein sequence ID" value="ENSCPRP00005013075.1"/>
    <property type="gene ID" value="ENSCPRG00005009256.1"/>
</dbReference>
<evidence type="ECO:0000256" key="7">
    <source>
        <dbReference type="ARBA" id="ARBA00023055"/>
    </source>
</evidence>
<feature type="domain" description="START" evidence="12">
    <location>
        <begin position="72"/>
        <end position="251"/>
    </location>
</feature>
<name>A0A7M4ES77_CROPO</name>
<evidence type="ECO:0000256" key="6">
    <source>
        <dbReference type="ARBA" id="ARBA00022946"/>
    </source>
</evidence>
<evidence type="ECO:0000256" key="3">
    <source>
        <dbReference type="ARBA" id="ARBA00011279"/>
    </source>
</evidence>
<evidence type="ECO:0000256" key="10">
    <source>
        <dbReference type="ARBA" id="ARBA00023250"/>
    </source>
</evidence>
<dbReference type="Pfam" id="PF01852">
    <property type="entry name" value="START"/>
    <property type="match status" value="1"/>
</dbReference>
<keyword evidence="5" id="KW-0813">Transport</keyword>
<keyword evidence="6" id="KW-0809">Transit peptide</keyword>
<keyword evidence="14" id="KW-1185">Reference proteome</keyword>
<evidence type="ECO:0000256" key="1">
    <source>
        <dbReference type="ARBA" id="ARBA00004173"/>
    </source>
</evidence>
<reference evidence="13" key="1">
    <citation type="submission" date="2025-08" db="UniProtKB">
        <authorList>
            <consortium name="Ensembl"/>
        </authorList>
    </citation>
    <scope>IDENTIFICATION</scope>
</reference>
<proteinExistence type="predicted"/>
<organism evidence="13 14">
    <name type="scientific">Crocodylus porosus</name>
    <name type="common">Saltwater crocodile</name>
    <name type="synonym">Estuarine crocodile</name>
    <dbReference type="NCBI Taxonomy" id="8502"/>
    <lineage>
        <taxon>Eukaryota</taxon>
        <taxon>Metazoa</taxon>
        <taxon>Chordata</taxon>
        <taxon>Craniata</taxon>
        <taxon>Vertebrata</taxon>
        <taxon>Euteleostomi</taxon>
        <taxon>Archelosauria</taxon>
        <taxon>Archosauria</taxon>
        <taxon>Crocodylia</taxon>
        <taxon>Longirostres</taxon>
        <taxon>Crocodylidae</taxon>
        <taxon>Crocodylus</taxon>
    </lineage>
</organism>
<keyword evidence="8" id="KW-0446">Lipid-binding</keyword>
<dbReference type="GO" id="GO:0005739">
    <property type="term" value="C:mitochondrion"/>
    <property type="evidence" value="ECO:0007669"/>
    <property type="project" value="UniProtKB-SubCell"/>
</dbReference>
<dbReference type="Proteomes" id="UP000594220">
    <property type="component" value="Unplaced"/>
</dbReference>
<dbReference type="PANTHER" id="PTHR46489">
    <property type="entry name" value="STEROIDOGENIC ACUTE REGULATORY PROTEIN, MITOCHONDRIAL"/>
    <property type="match status" value="1"/>
</dbReference>
<dbReference type="SMART" id="SM00234">
    <property type="entry name" value="START"/>
    <property type="match status" value="1"/>
</dbReference>
<dbReference type="PROSITE" id="PS50848">
    <property type="entry name" value="START"/>
    <property type="match status" value="1"/>
</dbReference>
<protein>
    <recommendedName>
        <fullName evidence="4">Steroidogenic acute regulatory protein, mitochondrial</fullName>
    </recommendedName>
    <alternativeName>
        <fullName evidence="11">START domain-containing protein 1</fullName>
    </alternativeName>
</protein>
<dbReference type="GO" id="GO:0006694">
    <property type="term" value="P:steroid biosynthetic process"/>
    <property type="evidence" value="ECO:0007669"/>
    <property type="project" value="UniProtKB-KW"/>
</dbReference>
<keyword evidence="7" id="KW-0445">Lipid transport</keyword>
<dbReference type="InterPro" id="IPR023393">
    <property type="entry name" value="START-like_dom_sf"/>
</dbReference>
<dbReference type="PANTHER" id="PTHR46489:SF1">
    <property type="entry name" value="STEROIDOGENIC ACUTE REGULATORY PROTEIN, MITOCHONDRIAL"/>
    <property type="match status" value="1"/>
</dbReference>
<dbReference type="GO" id="GO:0050810">
    <property type="term" value="P:regulation of steroid biosynthetic process"/>
    <property type="evidence" value="ECO:0007669"/>
    <property type="project" value="TreeGrafter"/>
</dbReference>
<dbReference type="UniPathway" id="UPA00296"/>
<evidence type="ECO:0000313" key="14">
    <source>
        <dbReference type="Proteomes" id="UP000594220"/>
    </source>
</evidence>
<evidence type="ECO:0000256" key="9">
    <source>
        <dbReference type="ARBA" id="ARBA00023128"/>
    </source>
</evidence>
<dbReference type="AlphaFoldDB" id="A0A7M4ES77"/>
<dbReference type="InterPro" id="IPR002913">
    <property type="entry name" value="START_lipid-bd_dom"/>
</dbReference>
<evidence type="ECO:0000256" key="4">
    <source>
        <dbReference type="ARBA" id="ARBA00020345"/>
    </source>
</evidence>
<evidence type="ECO:0000256" key="8">
    <source>
        <dbReference type="ARBA" id="ARBA00023121"/>
    </source>
</evidence>
<keyword evidence="10" id="KW-0755">Steroidogenesis</keyword>
<dbReference type="SUPFAM" id="SSF55961">
    <property type="entry name" value="Bet v1-like"/>
    <property type="match status" value="1"/>
</dbReference>
<dbReference type="InterPro" id="IPR029866">
    <property type="entry name" value="StAR"/>
</dbReference>
<comment type="subunit">
    <text evidence="3">May interact with TSPO.</text>
</comment>